<gene>
    <name evidence="2" type="ORF">ACFO5X_05385</name>
</gene>
<sequence length="96" mass="9781">MTDFATLSPALLPALSFLGGLLLGYAYFRALRLTVDLVVGGRAPLLGLALTLVRVAMLGGGLFLAVLGGAWSLLAALAGVLVAKRFAVLRTGKAVA</sequence>
<feature type="transmembrane region" description="Helical" evidence="1">
    <location>
        <begin position="35"/>
        <end position="56"/>
    </location>
</feature>
<evidence type="ECO:0000313" key="2">
    <source>
        <dbReference type="EMBL" id="MFC4667980.1"/>
    </source>
</evidence>
<dbReference type="InterPro" id="IPR017581">
    <property type="entry name" value="AtpR-like"/>
</dbReference>
<protein>
    <submittedName>
        <fullName evidence="2">ATP synthase subunit I</fullName>
    </submittedName>
</protein>
<dbReference type="RefSeq" id="WP_380716213.1">
    <property type="nucleotide sequence ID" value="NZ_JBHSGI010000002.1"/>
</dbReference>
<name>A0ABV9KCQ0_9RHOB</name>
<dbReference type="EMBL" id="JBHSGI010000002">
    <property type="protein sequence ID" value="MFC4667980.1"/>
    <property type="molecule type" value="Genomic_DNA"/>
</dbReference>
<keyword evidence="1" id="KW-1133">Transmembrane helix</keyword>
<evidence type="ECO:0000313" key="3">
    <source>
        <dbReference type="Proteomes" id="UP001595973"/>
    </source>
</evidence>
<comment type="caution">
    <text evidence="2">The sequence shown here is derived from an EMBL/GenBank/DDBJ whole genome shotgun (WGS) entry which is preliminary data.</text>
</comment>
<proteinExistence type="predicted"/>
<accession>A0ABV9KCQ0</accession>
<reference evidence="3" key="1">
    <citation type="journal article" date="2019" name="Int. J. Syst. Evol. Microbiol.">
        <title>The Global Catalogue of Microorganisms (GCM) 10K type strain sequencing project: providing services to taxonomists for standard genome sequencing and annotation.</title>
        <authorList>
            <consortium name="The Broad Institute Genomics Platform"/>
            <consortium name="The Broad Institute Genome Sequencing Center for Infectious Disease"/>
            <person name="Wu L."/>
            <person name="Ma J."/>
        </authorList>
    </citation>
    <scope>NUCLEOTIDE SEQUENCE [LARGE SCALE GENOMIC DNA]</scope>
    <source>
        <strain evidence="3">CGMCC 4.7283</strain>
    </source>
</reference>
<keyword evidence="1" id="KW-0472">Membrane</keyword>
<dbReference type="Proteomes" id="UP001595973">
    <property type="component" value="Unassembled WGS sequence"/>
</dbReference>
<keyword evidence="3" id="KW-1185">Reference proteome</keyword>
<evidence type="ECO:0000256" key="1">
    <source>
        <dbReference type="SAM" id="Phobius"/>
    </source>
</evidence>
<feature type="transmembrane region" description="Helical" evidence="1">
    <location>
        <begin position="6"/>
        <end position="28"/>
    </location>
</feature>
<keyword evidence="1" id="KW-0812">Transmembrane</keyword>
<feature type="transmembrane region" description="Helical" evidence="1">
    <location>
        <begin position="62"/>
        <end position="83"/>
    </location>
</feature>
<dbReference type="Pfam" id="PF12966">
    <property type="entry name" value="AtpR"/>
    <property type="match status" value="1"/>
</dbReference>
<organism evidence="2 3">
    <name type="scientific">Seohaeicola nanhaiensis</name>
    <dbReference type="NCBI Taxonomy" id="1387282"/>
    <lineage>
        <taxon>Bacteria</taxon>
        <taxon>Pseudomonadati</taxon>
        <taxon>Pseudomonadota</taxon>
        <taxon>Alphaproteobacteria</taxon>
        <taxon>Rhodobacterales</taxon>
        <taxon>Roseobacteraceae</taxon>
        <taxon>Seohaeicola</taxon>
    </lineage>
</organism>